<reference evidence="2 3" key="1">
    <citation type="submission" date="2014-04" db="EMBL/GenBank/DDBJ databases">
        <title>Marinobacterium kochiensis sp. nov., isolated from sediment sample collected from Kochi backwaters in Kerala, India.</title>
        <authorList>
            <person name="Singh A."/>
            <person name="Pinnaka A.K."/>
        </authorList>
    </citation>
    <scope>NUCLEOTIDE SEQUENCE [LARGE SCALE GENOMIC DNA]</scope>
    <source>
        <strain evidence="2 3">AK27</strain>
    </source>
</reference>
<evidence type="ECO:0000313" key="2">
    <source>
        <dbReference type="EMBL" id="KEA63581.1"/>
    </source>
</evidence>
<dbReference type="EMBL" id="JMQN01000036">
    <property type="protein sequence ID" value="KEA63581.1"/>
    <property type="molecule type" value="Genomic_DNA"/>
</dbReference>
<dbReference type="PATRIC" id="fig|1232683.4.peg.2319"/>
<dbReference type="Proteomes" id="UP000028252">
    <property type="component" value="Unassembled WGS sequence"/>
</dbReference>
<dbReference type="RefSeq" id="WP_036188232.1">
    <property type="nucleotide sequence ID" value="NZ_JMQN01000036.1"/>
</dbReference>
<accession>A0A081FYH6</accession>
<keyword evidence="1" id="KW-1133">Transmembrane helix</keyword>
<sequence>MVKVRQQPLFNRRYLMILIWVLPIVILILHRAGQQPSPLDQIHWQKALGYLMPDKRSGYQLKLILPLQNTASDEAWVANQSVERALAQRLESPSVQQRLNEIQWQARLERRSHYRSVIFHMANAPRPEQLQSIVSILSQPAPVDWSALQKRLQAERYLNSQSAEDRLLAAFGDQLRTNTHAADLYAGLWTTPLRRILIGEGLNNSDTSVPPTADGVPLSTPQAGTLIIPATGSRLDTRWELLAQPIPAPHDGASLARQRLGAELVSHLLSRMAPADADYRWLWHPLATGGYRALLLHQWTAPLPDGDRLAEQLDQALLDETRSTLLNQLDVLEAQTPEQWLDLVALYRMPLDSHTAFRATLESLNLTQARQLLTDTLVPAQSLHIRFNTAGH</sequence>
<dbReference type="OrthoDB" id="6087455at2"/>
<keyword evidence="1" id="KW-0472">Membrane</keyword>
<keyword evidence="3" id="KW-1185">Reference proteome</keyword>
<comment type="caution">
    <text evidence="2">The sequence shown here is derived from an EMBL/GenBank/DDBJ whole genome shotgun (WGS) entry which is preliminary data.</text>
</comment>
<keyword evidence="1" id="KW-0812">Transmembrane</keyword>
<protein>
    <submittedName>
        <fullName evidence="2">Uncharacterized protein</fullName>
    </submittedName>
</protein>
<evidence type="ECO:0000256" key="1">
    <source>
        <dbReference type="SAM" id="Phobius"/>
    </source>
</evidence>
<name>A0A081FYH6_9GAMM</name>
<dbReference type="STRING" id="1232683.ADIMK_2360"/>
<proteinExistence type="predicted"/>
<evidence type="ECO:0000313" key="3">
    <source>
        <dbReference type="Proteomes" id="UP000028252"/>
    </source>
</evidence>
<organism evidence="2 3">
    <name type="scientific">Marinobacterium lacunae</name>
    <dbReference type="NCBI Taxonomy" id="1232683"/>
    <lineage>
        <taxon>Bacteria</taxon>
        <taxon>Pseudomonadati</taxon>
        <taxon>Pseudomonadota</taxon>
        <taxon>Gammaproteobacteria</taxon>
        <taxon>Oceanospirillales</taxon>
        <taxon>Oceanospirillaceae</taxon>
        <taxon>Marinobacterium</taxon>
    </lineage>
</organism>
<gene>
    <name evidence="2" type="ORF">ADIMK_2360</name>
</gene>
<dbReference type="AlphaFoldDB" id="A0A081FYH6"/>
<dbReference type="eggNOG" id="ENOG5033EJV">
    <property type="taxonomic scope" value="Bacteria"/>
</dbReference>
<feature type="transmembrane region" description="Helical" evidence="1">
    <location>
        <begin position="12"/>
        <end position="30"/>
    </location>
</feature>